<dbReference type="SUPFAM" id="SSF55347">
    <property type="entry name" value="Glyceraldehyde-3-phosphate dehydrogenase-like, C-terminal domain"/>
    <property type="match status" value="1"/>
</dbReference>
<proteinExistence type="predicted"/>
<dbReference type="Pfam" id="PF01408">
    <property type="entry name" value="GFO_IDH_MocA"/>
    <property type="match status" value="1"/>
</dbReference>
<reference evidence="2" key="1">
    <citation type="submission" date="2022-11" db="EMBL/GenBank/DDBJ databases">
        <title>Genomic repertoires linked with pathogenic potency of arthritogenic Prevotella copri isolated from the gut of rheumatoid arthritis patients.</title>
        <authorList>
            <person name="Nii T."/>
            <person name="Maeda Y."/>
            <person name="Motooka D."/>
            <person name="Naito M."/>
            <person name="Matsumoto Y."/>
            <person name="Ogawa T."/>
            <person name="Oguro-Igashira E."/>
            <person name="Kishikawa T."/>
            <person name="Yamashita M."/>
            <person name="Koizumi S."/>
            <person name="Kurakawa T."/>
            <person name="Okumura R."/>
            <person name="Kayama H."/>
            <person name="Murakami M."/>
            <person name="Sakaguchi T."/>
            <person name="Das B."/>
            <person name="Nakamura S."/>
            <person name="Okada Y."/>
            <person name="Kumanogoh A."/>
            <person name="Takeda K."/>
        </authorList>
    </citation>
    <scope>NUCLEOTIDE SEQUENCE</scope>
    <source>
        <strain evidence="2">H105_2-2</strain>
    </source>
</reference>
<dbReference type="SUPFAM" id="SSF51735">
    <property type="entry name" value="NAD(P)-binding Rossmann-fold domains"/>
    <property type="match status" value="1"/>
</dbReference>
<dbReference type="EMBL" id="JAPDVD010000002">
    <property type="protein sequence ID" value="MCW4138936.1"/>
    <property type="molecule type" value="Genomic_DNA"/>
</dbReference>
<comment type="caution">
    <text evidence="2">The sequence shown here is derived from an EMBL/GenBank/DDBJ whole genome shotgun (WGS) entry which is preliminary data.</text>
</comment>
<evidence type="ECO:0000259" key="1">
    <source>
        <dbReference type="Pfam" id="PF01408"/>
    </source>
</evidence>
<dbReference type="AlphaFoldDB" id="A0AAW5UK33"/>
<dbReference type="InterPro" id="IPR051450">
    <property type="entry name" value="Gfo/Idh/MocA_Oxidoreductases"/>
</dbReference>
<dbReference type="InterPro" id="IPR000683">
    <property type="entry name" value="Gfo/Idh/MocA-like_OxRdtase_N"/>
</dbReference>
<dbReference type="Gene3D" id="3.30.360.10">
    <property type="entry name" value="Dihydrodipicolinate Reductase, domain 2"/>
    <property type="match status" value="1"/>
</dbReference>
<dbReference type="Gene3D" id="3.40.50.720">
    <property type="entry name" value="NAD(P)-binding Rossmann-like Domain"/>
    <property type="match status" value="1"/>
</dbReference>
<dbReference type="RefSeq" id="WP_264949464.1">
    <property type="nucleotide sequence ID" value="NZ_JAPDVB010000002.1"/>
</dbReference>
<accession>A0AAW5UK33</accession>
<dbReference type="GO" id="GO:0000166">
    <property type="term" value="F:nucleotide binding"/>
    <property type="evidence" value="ECO:0007669"/>
    <property type="project" value="InterPro"/>
</dbReference>
<feature type="domain" description="Gfo/Idh/MocA-like oxidoreductase N-terminal" evidence="1">
    <location>
        <begin position="5"/>
        <end position="104"/>
    </location>
</feature>
<sequence>MSNYKIAFCGLGSIGKRHLRNVCEYLNQKGNTFTIDLYRSKVGSDVPLDIRPLVTSIYSYDDIAESNIMYDVVFVTNPTSVHYDTIQKFKHRTKSFFIEKPVFDKTDIDTSLFEDLKDTICYVACPLRYSAALQYVKQNIDFSKSFSVRAISSSYLPDWRPGQDYRKCYSAHRDMGGGVGIDLIHEWDYLTWLLGTPVETYSIQRKISNLEIDSDDVAIYIGRTSTTSIELHLDYFGRSMIRTLEMFLPDDTIRCDIEDGRIEYLRTGRVIQLPSERNEYQMREIEHFFEIINNLISATL</sequence>
<dbReference type="InterPro" id="IPR036291">
    <property type="entry name" value="NAD(P)-bd_dom_sf"/>
</dbReference>
<dbReference type="PANTHER" id="PTHR43377">
    <property type="entry name" value="BILIVERDIN REDUCTASE A"/>
    <property type="match status" value="1"/>
</dbReference>
<gene>
    <name evidence="2" type="ORF">ONT01_14400</name>
</gene>
<dbReference type="Proteomes" id="UP001208620">
    <property type="component" value="Unassembled WGS sequence"/>
</dbReference>
<protein>
    <submittedName>
        <fullName evidence="2">Gfo/Idh/MocA family oxidoreductase</fullName>
    </submittedName>
</protein>
<organism evidence="2 3">
    <name type="scientific">Segatella copri</name>
    <dbReference type="NCBI Taxonomy" id="165179"/>
    <lineage>
        <taxon>Bacteria</taxon>
        <taxon>Pseudomonadati</taxon>
        <taxon>Bacteroidota</taxon>
        <taxon>Bacteroidia</taxon>
        <taxon>Bacteroidales</taxon>
        <taxon>Prevotellaceae</taxon>
        <taxon>Segatella</taxon>
    </lineage>
</organism>
<evidence type="ECO:0000313" key="2">
    <source>
        <dbReference type="EMBL" id="MCW4138936.1"/>
    </source>
</evidence>
<name>A0AAW5UK33_9BACT</name>
<dbReference type="PANTHER" id="PTHR43377:SF1">
    <property type="entry name" value="BILIVERDIN REDUCTASE A"/>
    <property type="match status" value="1"/>
</dbReference>
<evidence type="ECO:0000313" key="3">
    <source>
        <dbReference type="Proteomes" id="UP001208620"/>
    </source>
</evidence>